<dbReference type="InterPro" id="IPR001736">
    <property type="entry name" value="PLipase_D/transphosphatidylase"/>
</dbReference>
<evidence type="ECO:0000313" key="9">
    <source>
        <dbReference type="Proteomes" id="UP001169862"/>
    </source>
</evidence>
<evidence type="ECO:0000256" key="1">
    <source>
        <dbReference type="ARBA" id="ARBA00004651"/>
    </source>
</evidence>
<comment type="caution">
    <text evidence="8">The sequence shown here is derived from an EMBL/GenBank/DDBJ whole genome shotgun (WGS) entry which is preliminary data.</text>
</comment>
<comment type="subcellular location">
    <subcellularLocation>
        <location evidence="1">Cell membrane</location>
        <topology evidence="1">Multi-pass membrane protein</topology>
    </subcellularLocation>
</comment>
<dbReference type="Pfam" id="PF13091">
    <property type="entry name" value="PLDc_2"/>
    <property type="match status" value="2"/>
</dbReference>
<dbReference type="PANTHER" id="PTHR21248:SF22">
    <property type="entry name" value="PHOSPHOLIPASE D"/>
    <property type="match status" value="1"/>
</dbReference>
<sequence length="469" mass="53788">MLEELTSFYLYHLILITGELLIFITVFHMIYQRRSPVNMISWLLLMLLMPYVAVFLYFIFGSRKRKPKYKKENYSLQALADNNTEKSLLNGLLVGQGHDLPRQQFDLFTDATQANSALLESISQAEHTICMSTYVFKFDAVTHEVINRLAERAKAGVEVRLLIDSLGSLGAYFMQHRFKALREAGAQVAFFMPVLKMPFRNYINLRNHRKIFLFDHCRVLSGGMNLSREYFGPQADPKRWQDVLFRVEGESVRDYSKIFASDWRYATHEKLTLPEREAIKTLCMHSHAGSQCDTRVQVAPSGPDLKGDVLYESLLNAIYSAVQRIWIVTPYFVPDEALTRALMIAHNRGVDVKLITPKNSNHTIADLARSSFMRELEEHGIAIHLYKGTMLHAKAVLFDQGAMLGSVNLDNRSLFLNYEVATFVASERVLGEIETWMQGLLAMSVSEPRSKSRVRRVMENFMRILAPQL</sequence>
<dbReference type="PANTHER" id="PTHR21248">
    <property type="entry name" value="CARDIOLIPIN SYNTHASE"/>
    <property type="match status" value="1"/>
</dbReference>
<dbReference type="PROSITE" id="PS50035">
    <property type="entry name" value="PLD"/>
    <property type="match status" value="2"/>
</dbReference>
<evidence type="ECO:0000256" key="6">
    <source>
        <dbReference type="SAM" id="Phobius"/>
    </source>
</evidence>
<evidence type="ECO:0000256" key="2">
    <source>
        <dbReference type="ARBA" id="ARBA00022475"/>
    </source>
</evidence>
<name>A0AAW7XJ19_9GAMM</name>
<dbReference type="SUPFAM" id="SSF56024">
    <property type="entry name" value="Phospholipase D/nuclease"/>
    <property type="match status" value="2"/>
</dbReference>
<dbReference type="CDD" id="cd09162">
    <property type="entry name" value="PLDc_CLS_unchar1_2"/>
    <property type="match status" value="1"/>
</dbReference>
<evidence type="ECO:0000256" key="5">
    <source>
        <dbReference type="ARBA" id="ARBA00023136"/>
    </source>
</evidence>
<dbReference type="RefSeq" id="WP_075174291.1">
    <property type="nucleotide sequence ID" value="NZ_JAUOPG010000003.1"/>
</dbReference>
<reference evidence="8" key="1">
    <citation type="submission" date="2023-07" db="EMBL/GenBank/DDBJ databases">
        <title>Genome content predicts the carbon catabolic preferences of heterotrophic bacteria.</title>
        <authorList>
            <person name="Gralka M."/>
        </authorList>
    </citation>
    <scope>NUCLEOTIDE SEQUENCE</scope>
    <source>
        <strain evidence="8">I2M16</strain>
    </source>
</reference>
<dbReference type="InterPro" id="IPR027379">
    <property type="entry name" value="CLS_N"/>
</dbReference>
<dbReference type="Gene3D" id="3.30.870.10">
    <property type="entry name" value="Endonuclease Chain A"/>
    <property type="match status" value="2"/>
</dbReference>
<keyword evidence="5 6" id="KW-0472">Membrane</keyword>
<feature type="transmembrane region" description="Helical" evidence="6">
    <location>
        <begin position="37"/>
        <end position="60"/>
    </location>
</feature>
<proteinExistence type="predicted"/>
<dbReference type="CDD" id="cd09156">
    <property type="entry name" value="PLDc_CLS_unchar1_1"/>
    <property type="match status" value="1"/>
</dbReference>
<evidence type="ECO:0000256" key="3">
    <source>
        <dbReference type="ARBA" id="ARBA00022692"/>
    </source>
</evidence>
<feature type="transmembrane region" description="Helical" evidence="6">
    <location>
        <begin position="9"/>
        <end position="31"/>
    </location>
</feature>
<gene>
    <name evidence="8" type="ORF">Q4490_05715</name>
</gene>
<dbReference type="EMBL" id="JAUOPG010000003">
    <property type="protein sequence ID" value="MDO6453054.1"/>
    <property type="molecule type" value="Genomic_DNA"/>
</dbReference>
<dbReference type="GO" id="GO:0030572">
    <property type="term" value="F:phosphatidyltransferase activity"/>
    <property type="evidence" value="ECO:0007669"/>
    <property type="project" value="UniProtKB-ARBA"/>
</dbReference>
<dbReference type="SMART" id="SM00155">
    <property type="entry name" value="PLDc"/>
    <property type="match status" value="2"/>
</dbReference>
<feature type="domain" description="PLD phosphodiesterase" evidence="7">
    <location>
        <begin position="387"/>
        <end position="413"/>
    </location>
</feature>
<dbReference type="AlphaFoldDB" id="A0AAW7XJ19"/>
<organism evidence="8 9">
    <name type="scientific">Neptunomonas phycophila</name>
    <dbReference type="NCBI Taxonomy" id="1572645"/>
    <lineage>
        <taxon>Bacteria</taxon>
        <taxon>Pseudomonadati</taxon>
        <taxon>Pseudomonadota</taxon>
        <taxon>Gammaproteobacteria</taxon>
        <taxon>Oceanospirillales</taxon>
        <taxon>Oceanospirillaceae</taxon>
        <taxon>Neptunomonas</taxon>
    </lineage>
</organism>
<keyword evidence="2" id="KW-1003">Cell membrane</keyword>
<evidence type="ECO:0000256" key="4">
    <source>
        <dbReference type="ARBA" id="ARBA00022989"/>
    </source>
</evidence>
<dbReference type="GO" id="GO:0032049">
    <property type="term" value="P:cardiolipin biosynthetic process"/>
    <property type="evidence" value="ECO:0007669"/>
    <property type="project" value="UniProtKB-ARBA"/>
</dbReference>
<keyword evidence="3 6" id="KW-0812">Transmembrane</keyword>
<dbReference type="Proteomes" id="UP001169862">
    <property type="component" value="Unassembled WGS sequence"/>
</dbReference>
<feature type="domain" description="PLD phosphodiesterase" evidence="7">
    <location>
        <begin position="203"/>
        <end position="230"/>
    </location>
</feature>
<evidence type="ECO:0000259" key="7">
    <source>
        <dbReference type="PROSITE" id="PS50035"/>
    </source>
</evidence>
<evidence type="ECO:0000313" key="8">
    <source>
        <dbReference type="EMBL" id="MDO6453054.1"/>
    </source>
</evidence>
<keyword evidence="4 6" id="KW-1133">Transmembrane helix</keyword>
<protein>
    <submittedName>
        <fullName evidence="8">Phospholipase D-like domain-containing protein</fullName>
    </submittedName>
</protein>
<dbReference type="GO" id="GO:0005886">
    <property type="term" value="C:plasma membrane"/>
    <property type="evidence" value="ECO:0007669"/>
    <property type="project" value="UniProtKB-SubCell"/>
</dbReference>
<accession>A0AAW7XJ19</accession>
<dbReference type="InterPro" id="IPR025202">
    <property type="entry name" value="PLD-like_dom"/>
</dbReference>
<dbReference type="Pfam" id="PF13396">
    <property type="entry name" value="PLDc_N"/>
    <property type="match status" value="1"/>
</dbReference>